<keyword evidence="2" id="KW-1185">Reference proteome</keyword>
<evidence type="ECO:0000313" key="2">
    <source>
        <dbReference type="Proteomes" id="UP000499080"/>
    </source>
</evidence>
<comment type="caution">
    <text evidence="1">The sequence shown here is derived from an EMBL/GenBank/DDBJ whole genome shotgun (WGS) entry which is preliminary data.</text>
</comment>
<accession>A0A4Y2MU72</accession>
<protein>
    <submittedName>
        <fullName evidence="1">Uncharacterized protein</fullName>
    </submittedName>
</protein>
<dbReference type="AlphaFoldDB" id="A0A4Y2MU72"/>
<evidence type="ECO:0000313" key="1">
    <source>
        <dbReference type="EMBL" id="GBN30721.1"/>
    </source>
</evidence>
<dbReference type="EMBL" id="BGPR01007968">
    <property type="protein sequence ID" value="GBN30721.1"/>
    <property type="molecule type" value="Genomic_DNA"/>
</dbReference>
<reference evidence="1 2" key="1">
    <citation type="journal article" date="2019" name="Sci. Rep.">
        <title>Orb-weaving spider Araneus ventricosus genome elucidates the spidroin gene catalogue.</title>
        <authorList>
            <person name="Kono N."/>
            <person name="Nakamura H."/>
            <person name="Ohtoshi R."/>
            <person name="Moran D.A.P."/>
            <person name="Shinohara A."/>
            <person name="Yoshida Y."/>
            <person name="Fujiwara M."/>
            <person name="Mori M."/>
            <person name="Tomita M."/>
            <person name="Arakawa K."/>
        </authorList>
    </citation>
    <scope>NUCLEOTIDE SEQUENCE [LARGE SCALE GENOMIC DNA]</scope>
</reference>
<organism evidence="1 2">
    <name type="scientific">Araneus ventricosus</name>
    <name type="common">Orbweaver spider</name>
    <name type="synonym">Epeira ventricosa</name>
    <dbReference type="NCBI Taxonomy" id="182803"/>
    <lineage>
        <taxon>Eukaryota</taxon>
        <taxon>Metazoa</taxon>
        <taxon>Ecdysozoa</taxon>
        <taxon>Arthropoda</taxon>
        <taxon>Chelicerata</taxon>
        <taxon>Arachnida</taxon>
        <taxon>Araneae</taxon>
        <taxon>Araneomorphae</taxon>
        <taxon>Entelegynae</taxon>
        <taxon>Araneoidea</taxon>
        <taxon>Araneidae</taxon>
        <taxon>Araneus</taxon>
    </lineage>
</organism>
<sequence>MRFSADQAQSIMRPTSHNRFSPVKMRSEDVCVARERDSKLQVYCSAVALVLMSSTVSKRLPLRSILILGKNQKSNGAKSASKNWEPMKRTHCFLQIHLHGDDFKCLHEHIPPEALPEKLDGHLGQKDFQDFRTMMMQNTPLIERINTYTFKGVQSKQTCNPQENDNVTTRQLFRLLDV</sequence>
<gene>
    <name evidence="1" type="ORF">AVEN_162455_1</name>
</gene>
<name>A0A4Y2MU72_ARAVE</name>
<proteinExistence type="predicted"/>
<dbReference type="Proteomes" id="UP000499080">
    <property type="component" value="Unassembled WGS sequence"/>
</dbReference>